<dbReference type="Proteomes" id="UP000613266">
    <property type="component" value="Unassembled WGS sequence"/>
</dbReference>
<evidence type="ECO:0000259" key="5">
    <source>
        <dbReference type="PROSITE" id="PS50111"/>
    </source>
</evidence>
<evidence type="ECO:0000256" key="2">
    <source>
        <dbReference type="ARBA" id="ARBA00022481"/>
    </source>
</evidence>
<dbReference type="Pfam" id="PF08447">
    <property type="entry name" value="PAS_3"/>
    <property type="match status" value="1"/>
</dbReference>
<dbReference type="SUPFAM" id="SSF55785">
    <property type="entry name" value="PYP-like sensor domain (PAS domain)"/>
    <property type="match status" value="1"/>
</dbReference>
<dbReference type="GO" id="GO:0004888">
    <property type="term" value="F:transmembrane signaling receptor activity"/>
    <property type="evidence" value="ECO:0007669"/>
    <property type="project" value="InterPro"/>
</dbReference>
<dbReference type="PROSITE" id="PS50111">
    <property type="entry name" value="CHEMOTAXIS_TRANSDUC_2"/>
    <property type="match status" value="1"/>
</dbReference>
<sequence>MHKNVSASGREAPFPAGQTLVSVTDPQGRIVYCNPAFVQLSGHPRESLLGATHGLLRHPDMPRQAFEDLWRTLQSGQPWSGILKNRRANGDHVWIRLNATPMRQGERITGYLAVATEPSRESVAQSEPLYRRMLEEQQQGRTVHALAEGEILRVDLWGRLGRALRPGLRGQLALLQGLALLPALGCAQAFGLMSLWTGLALLAGLGLGTLAQQRLLLGPLVRVTDDANRLASGDLSYKVAVGAQEPILHLQLALRRLSANVRAVVMDTRAGIDQVQTAAHEIASGNLDLSARTESQAGSLEETAASVAQIQATVQQTADQAVQGATQADRTAELAERSDAAVHAVVDSVNQIAQASRRIADIIQVVEGVAFQTNILALNAAVEAARAGEAGRGFAVVAAEVRSLAQRTTTAAREIRSLINSSNECVDAGTGRTNEARGRMEEVLGAVQGLKTLLGEIRHAAQEQQGGIRQINDAVGHLDGITQQNAAMVEQIAAAAQSLQGQVDEVSGSMRLFRLHPGDRTVAEG</sequence>
<dbReference type="FunFam" id="1.10.287.950:FF:000001">
    <property type="entry name" value="Methyl-accepting chemotaxis sensory transducer"/>
    <property type="match status" value="1"/>
</dbReference>
<dbReference type="InterPro" id="IPR035965">
    <property type="entry name" value="PAS-like_dom_sf"/>
</dbReference>
<evidence type="ECO:0000313" key="9">
    <source>
        <dbReference type="Proteomes" id="UP000613266"/>
    </source>
</evidence>
<keyword evidence="9" id="KW-1185">Reference proteome</keyword>
<evidence type="ECO:0000256" key="1">
    <source>
        <dbReference type="ARBA" id="ARBA00004370"/>
    </source>
</evidence>
<gene>
    <name evidence="8" type="ORF">I7X39_15710</name>
</gene>
<keyword evidence="4" id="KW-0807">Transducer</keyword>
<dbReference type="SMART" id="SM00091">
    <property type="entry name" value="PAS"/>
    <property type="match status" value="1"/>
</dbReference>
<comment type="caution">
    <text evidence="8">The sequence shown here is derived from an EMBL/GenBank/DDBJ whole genome shotgun (WGS) entry which is preliminary data.</text>
</comment>
<feature type="domain" description="HAMP" evidence="7">
    <location>
        <begin position="214"/>
        <end position="266"/>
    </location>
</feature>
<dbReference type="InterPro" id="IPR004089">
    <property type="entry name" value="MCPsignal_dom"/>
</dbReference>
<dbReference type="SUPFAM" id="SSF58104">
    <property type="entry name" value="Methyl-accepting chemotaxis protein (MCP) signaling domain"/>
    <property type="match status" value="1"/>
</dbReference>
<evidence type="ECO:0000259" key="7">
    <source>
        <dbReference type="PROSITE" id="PS50885"/>
    </source>
</evidence>
<dbReference type="GO" id="GO:0007165">
    <property type="term" value="P:signal transduction"/>
    <property type="evidence" value="ECO:0007669"/>
    <property type="project" value="UniProtKB-KW"/>
</dbReference>
<dbReference type="InterPro" id="IPR051310">
    <property type="entry name" value="MCP_chemotaxis"/>
</dbReference>
<evidence type="ECO:0000256" key="4">
    <source>
        <dbReference type="PROSITE-ProRule" id="PRU00284"/>
    </source>
</evidence>
<dbReference type="PANTHER" id="PTHR43531">
    <property type="entry name" value="PROTEIN ICFG"/>
    <property type="match status" value="1"/>
</dbReference>
<dbReference type="PANTHER" id="PTHR43531:SF14">
    <property type="entry name" value="METHYL-ACCEPTING CHEMOTAXIS PROTEIN I-RELATED"/>
    <property type="match status" value="1"/>
</dbReference>
<dbReference type="Gene3D" id="3.30.450.20">
    <property type="entry name" value="PAS domain"/>
    <property type="match status" value="1"/>
</dbReference>
<comment type="subcellular location">
    <subcellularLocation>
        <location evidence="1">Membrane</location>
    </subcellularLocation>
</comment>
<dbReference type="RefSeq" id="WP_198112107.1">
    <property type="nucleotide sequence ID" value="NZ_JAEDAK010000011.1"/>
</dbReference>
<dbReference type="NCBIfam" id="TIGR00229">
    <property type="entry name" value="sensory_box"/>
    <property type="match status" value="1"/>
</dbReference>
<dbReference type="EMBL" id="JAEDAK010000011">
    <property type="protein sequence ID" value="MBH9578337.1"/>
    <property type="molecule type" value="Genomic_DNA"/>
</dbReference>
<proteinExistence type="inferred from homology"/>
<dbReference type="SMART" id="SM00283">
    <property type="entry name" value="MA"/>
    <property type="match status" value="1"/>
</dbReference>
<dbReference type="InterPro" id="IPR001610">
    <property type="entry name" value="PAC"/>
</dbReference>
<dbReference type="SMART" id="SM00086">
    <property type="entry name" value="PAC"/>
    <property type="match status" value="1"/>
</dbReference>
<dbReference type="AlphaFoldDB" id="A0A931J7Q5"/>
<name>A0A931J7Q5_9BURK</name>
<dbReference type="InterPro" id="IPR000014">
    <property type="entry name" value="PAS"/>
</dbReference>
<dbReference type="PRINTS" id="PR00260">
    <property type="entry name" value="CHEMTRNSDUCR"/>
</dbReference>
<dbReference type="InterPro" id="IPR003660">
    <property type="entry name" value="HAMP_dom"/>
</dbReference>
<dbReference type="Gene3D" id="1.10.287.950">
    <property type="entry name" value="Methyl-accepting chemotaxis protein"/>
    <property type="match status" value="1"/>
</dbReference>
<feature type="domain" description="Methyl-accepting transducer" evidence="5">
    <location>
        <begin position="271"/>
        <end position="500"/>
    </location>
</feature>
<dbReference type="InterPro" id="IPR004090">
    <property type="entry name" value="Chemotax_Me-accpt_rcpt"/>
</dbReference>
<feature type="domain" description="PAS" evidence="6">
    <location>
        <begin position="21"/>
        <end position="76"/>
    </location>
</feature>
<dbReference type="GO" id="GO:0005886">
    <property type="term" value="C:plasma membrane"/>
    <property type="evidence" value="ECO:0007669"/>
    <property type="project" value="TreeGrafter"/>
</dbReference>
<evidence type="ECO:0000259" key="6">
    <source>
        <dbReference type="PROSITE" id="PS50112"/>
    </source>
</evidence>
<evidence type="ECO:0000313" key="8">
    <source>
        <dbReference type="EMBL" id="MBH9578337.1"/>
    </source>
</evidence>
<comment type="similarity">
    <text evidence="3">Belongs to the methyl-accepting chemotaxis (MCP) protein family.</text>
</comment>
<dbReference type="PROSITE" id="PS50112">
    <property type="entry name" value="PAS"/>
    <property type="match status" value="1"/>
</dbReference>
<dbReference type="CDD" id="cd00130">
    <property type="entry name" value="PAS"/>
    <property type="match status" value="1"/>
</dbReference>
<organism evidence="8 9">
    <name type="scientific">Inhella proteolytica</name>
    <dbReference type="NCBI Taxonomy" id="2795029"/>
    <lineage>
        <taxon>Bacteria</taxon>
        <taxon>Pseudomonadati</taxon>
        <taxon>Pseudomonadota</taxon>
        <taxon>Betaproteobacteria</taxon>
        <taxon>Burkholderiales</taxon>
        <taxon>Sphaerotilaceae</taxon>
        <taxon>Inhella</taxon>
    </lineage>
</organism>
<evidence type="ECO:0000256" key="3">
    <source>
        <dbReference type="ARBA" id="ARBA00029447"/>
    </source>
</evidence>
<protein>
    <submittedName>
        <fullName evidence="8">PAS domain-containing protein</fullName>
    </submittedName>
</protein>
<dbReference type="InterPro" id="IPR013655">
    <property type="entry name" value="PAS_fold_3"/>
</dbReference>
<keyword evidence="2" id="KW-0488">Methylation</keyword>
<dbReference type="CDD" id="cd11386">
    <property type="entry name" value="MCP_signal"/>
    <property type="match status" value="1"/>
</dbReference>
<reference evidence="8" key="1">
    <citation type="submission" date="2020-12" db="EMBL/GenBank/DDBJ databases">
        <title>The genome sequence of Inhella sp. 1Y17.</title>
        <authorList>
            <person name="Liu Y."/>
        </authorList>
    </citation>
    <scope>NUCLEOTIDE SEQUENCE</scope>
    <source>
        <strain evidence="8">1Y17</strain>
    </source>
</reference>
<dbReference type="GO" id="GO:0006935">
    <property type="term" value="P:chemotaxis"/>
    <property type="evidence" value="ECO:0007669"/>
    <property type="project" value="InterPro"/>
</dbReference>
<dbReference type="PROSITE" id="PS50885">
    <property type="entry name" value="HAMP"/>
    <property type="match status" value="1"/>
</dbReference>
<dbReference type="Pfam" id="PF00015">
    <property type="entry name" value="MCPsignal"/>
    <property type="match status" value="1"/>
</dbReference>
<accession>A0A931J7Q5</accession>